<dbReference type="PANTHER" id="PTHR47354">
    <property type="entry name" value="NADH OXIDOREDUCTASE HCR"/>
    <property type="match status" value="1"/>
</dbReference>
<reference evidence="2 3" key="1">
    <citation type="submission" date="2019-01" db="EMBL/GenBank/DDBJ databases">
        <title>Halorientalis sp. F13-25 a new haloarchaeum isolated from hypersaline water.</title>
        <authorList>
            <person name="Ana D.-V."/>
            <person name="Cristina S.-P."/>
            <person name="Antonio V."/>
        </authorList>
    </citation>
    <scope>NUCLEOTIDE SEQUENCE [LARGE SCALE GENOMIC DNA]</scope>
    <source>
        <strain evidence="2 3">F13-25</strain>
    </source>
</reference>
<dbReference type="PROSITE" id="PS51384">
    <property type="entry name" value="FAD_FR"/>
    <property type="match status" value="1"/>
</dbReference>
<protein>
    <submittedName>
        <fullName evidence="2">FAD-dependent oxidoreductase</fullName>
    </submittedName>
</protein>
<dbReference type="OrthoDB" id="35401at2157"/>
<dbReference type="InterPro" id="IPR017938">
    <property type="entry name" value="Riboflavin_synthase-like_b-brl"/>
</dbReference>
<dbReference type="SUPFAM" id="SSF52343">
    <property type="entry name" value="Ferredoxin reductase-like, C-terminal NADP-linked domain"/>
    <property type="match status" value="1"/>
</dbReference>
<dbReference type="Gene3D" id="2.40.30.10">
    <property type="entry name" value="Translation factors"/>
    <property type="match status" value="1"/>
</dbReference>
<evidence type="ECO:0000259" key="1">
    <source>
        <dbReference type="PROSITE" id="PS51384"/>
    </source>
</evidence>
<proteinExistence type="predicted"/>
<sequence length="213" mass="22184">MEDEPVSVAAVTSVGQNAIAIAFESPADFSARPGQFVKLVAEVDGERESRFYTISSSDVEDTFEVTVEIDPDGALGPILAELEAGDTVTISGPYGNAYYEDEPRAVILAGGPGVGPAVGIARRTLADGNEAAIVYRDDDPIHEDALDDLAAEGVTVHVLDADDDMGEATTEVLSHDEGEQVFVYGFADFLDAATTAIDAAGGNPDAAKVENFG</sequence>
<dbReference type="EMBL" id="RDFA01000004">
    <property type="protein sequence ID" value="RXK48318.1"/>
    <property type="molecule type" value="Genomic_DNA"/>
</dbReference>
<comment type="caution">
    <text evidence="2">The sequence shown here is derived from an EMBL/GenBank/DDBJ whole genome shotgun (WGS) entry which is preliminary data.</text>
</comment>
<keyword evidence="3" id="KW-1185">Reference proteome</keyword>
<dbReference type="InterPro" id="IPR017927">
    <property type="entry name" value="FAD-bd_FR_type"/>
</dbReference>
<dbReference type="GO" id="GO:0016491">
    <property type="term" value="F:oxidoreductase activity"/>
    <property type="evidence" value="ECO:0007669"/>
    <property type="project" value="InterPro"/>
</dbReference>
<dbReference type="InterPro" id="IPR039261">
    <property type="entry name" value="FNR_nucleotide-bd"/>
</dbReference>
<name>A0A498KV04_9EURY</name>
<gene>
    <name evidence="2" type="ORF">EAF64_11600</name>
</gene>
<accession>A0A498KV04</accession>
<dbReference type="AlphaFoldDB" id="A0A498KV04"/>
<dbReference type="PANTHER" id="PTHR47354:SF5">
    <property type="entry name" value="PROTEIN RFBI"/>
    <property type="match status" value="1"/>
</dbReference>
<dbReference type="Proteomes" id="UP000289691">
    <property type="component" value="Unassembled WGS sequence"/>
</dbReference>
<organism evidence="2 3">
    <name type="scientific">Halorientalis pallida</name>
    <dbReference type="NCBI Taxonomy" id="2479928"/>
    <lineage>
        <taxon>Archaea</taxon>
        <taxon>Methanobacteriati</taxon>
        <taxon>Methanobacteriota</taxon>
        <taxon>Stenosarchaea group</taxon>
        <taxon>Halobacteria</taxon>
        <taxon>Halobacteriales</taxon>
        <taxon>Haloarculaceae</taxon>
        <taxon>Halorientalis</taxon>
    </lineage>
</organism>
<evidence type="ECO:0000313" key="2">
    <source>
        <dbReference type="EMBL" id="RXK48318.1"/>
    </source>
</evidence>
<evidence type="ECO:0000313" key="3">
    <source>
        <dbReference type="Proteomes" id="UP000289691"/>
    </source>
</evidence>
<dbReference type="InterPro" id="IPR050415">
    <property type="entry name" value="MRET"/>
</dbReference>
<dbReference type="Pfam" id="PF00970">
    <property type="entry name" value="FAD_binding_6"/>
    <property type="match status" value="1"/>
</dbReference>
<dbReference type="InterPro" id="IPR008333">
    <property type="entry name" value="Cbr1-like_FAD-bd_dom"/>
</dbReference>
<dbReference type="RefSeq" id="WP_129069159.1">
    <property type="nucleotide sequence ID" value="NZ_RDFA01000004.1"/>
</dbReference>
<feature type="domain" description="FAD-binding FR-type" evidence="1">
    <location>
        <begin position="1"/>
        <end position="100"/>
    </location>
</feature>
<dbReference type="CDD" id="cd00322">
    <property type="entry name" value="FNR_like"/>
    <property type="match status" value="1"/>
</dbReference>
<dbReference type="SUPFAM" id="SSF63380">
    <property type="entry name" value="Riboflavin synthase domain-like"/>
    <property type="match status" value="1"/>
</dbReference>